<dbReference type="InterPro" id="IPR025669">
    <property type="entry name" value="AAA_dom"/>
</dbReference>
<evidence type="ECO:0000256" key="5">
    <source>
        <dbReference type="ARBA" id="ARBA00022777"/>
    </source>
</evidence>
<dbReference type="EMBL" id="DVOG01000144">
    <property type="protein sequence ID" value="HIV04597.1"/>
    <property type="molecule type" value="Genomic_DNA"/>
</dbReference>
<feature type="transmembrane region" description="Helical" evidence="9">
    <location>
        <begin position="33"/>
        <end position="53"/>
    </location>
</feature>
<keyword evidence="9" id="KW-1133">Transmembrane helix</keyword>
<dbReference type="CDD" id="cd05387">
    <property type="entry name" value="BY-kinase"/>
    <property type="match status" value="1"/>
</dbReference>
<comment type="catalytic activity">
    <reaction evidence="8">
        <text>L-tyrosyl-[protein] + ATP = O-phospho-L-tyrosyl-[protein] + ADP + H(+)</text>
        <dbReference type="Rhea" id="RHEA:10596"/>
        <dbReference type="Rhea" id="RHEA-COMP:10136"/>
        <dbReference type="Rhea" id="RHEA-COMP:20101"/>
        <dbReference type="ChEBI" id="CHEBI:15378"/>
        <dbReference type="ChEBI" id="CHEBI:30616"/>
        <dbReference type="ChEBI" id="CHEBI:46858"/>
        <dbReference type="ChEBI" id="CHEBI:61978"/>
        <dbReference type="ChEBI" id="CHEBI:456216"/>
        <dbReference type="EC" id="2.7.10.2"/>
    </reaction>
</comment>
<dbReference type="GO" id="GO:0004715">
    <property type="term" value="F:non-membrane spanning protein tyrosine kinase activity"/>
    <property type="evidence" value="ECO:0007669"/>
    <property type="project" value="UniProtKB-EC"/>
</dbReference>
<dbReference type="InterPro" id="IPR005702">
    <property type="entry name" value="Wzc-like_C"/>
</dbReference>
<gene>
    <name evidence="11" type="ORF">IAC75_05565</name>
</gene>
<evidence type="ECO:0000256" key="9">
    <source>
        <dbReference type="SAM" id="Phobius"/>
    </source>
</evidence>
<comment type="similarity">
    <text evidence="1">Belongs to the CpsD/CapB family.</text>
</comment>
<evidence type="ECO:0000256" key="8">
    <source>
        <dbReference type="ARBA" id="ARBA00051245"/>
    </source>
</evidence>
<dbReference type="PANTHER" id="PTHR32309">
    <property type="entry name" value="TYROSINE-PROTEIN KINASE"/>
    <property type="match status" value="1"/>
</dbReference>
<dbReference type="InterPro" id="IPR027417">
    <property type="entry name" value="P-loop_NTPase"/>
</dbReference>
<evidence type="ECO:0000256" key="6">
    <source>
        <dbReference type="ARBA" id="ARBA00022840"/>
    </source>
</evidence>
<comment type="caution">
    <text evidence="11">The sequence shown here is derived from an EMBL/GenBank/DDBJ whole genome shotgun (WGS) entry which is preliminary data.</text>
</comment>
<keyword evidence="9" id="KW-0812">Transmembrane</keyword>
<sequence>MRVIGSVSSIVSILDPAVVPTRASNKNFALNAIFGFVAGIAVGAGIIVLLSFFDDRIKSSRDIESFLGIPLLGTIARLRGVKSPVDKAYIAVNGKDRAATEAFRAVYSALKIGEVSGPAKVLLVTSTTPSEGKTFVSTNLALTYAAHGDRVILVDADLRLPNVGNSLGLKEESEKHGLIRYIEGEISLDDAILREVRQNFDVLPSNAFCKNPTQVINGKKFRAMIEELKTRYDRVIIDTPPLGAVSDVLNLLPLCDGVIYTVRFNTVQRSMIRNNLHRIQESKVPVFGAVMNQMAQETARYYVSSGQYYGAYSRYYHGARAKEVEVRIKADS</sequence>
<evidence type="ECO:0000259" key="10">
    <source>
        <dbReference type="Pfam" id="PF13614"/>
    </source>
</evidence>
<keyword evidence="5" id="KW-0418">Kinase</keyword>
<evidence type="ECO:0000256" key="1">
    <source>
        <dbReference type="ARBA" id="ARBA00007316"/>
    </source>
</evidence>
<keyword evidence="9" id="KW-0472">Membrane</keyword>
<dbReference type="Pfam" id="PF13614">
    <property type="entry name" value="AAA_31"/>
    <property type="match status" value="1"/>
</dbReference>
<dbReference type="GO" id="GO:0005886">
    <property type="term" value="C:plasma membrane"/>
    <property type="evidence" value="ECO:0007669"/>
    <property type="project" value="TreeGrafter"/>
</dbReference>
<accession>A0A9D1NL92</accession>
<organism evidence="11 12">
    <name type="scientific">Candidatus Spyradosoma merdigallinarum</name>
    <dbReference type="NCBI Taxonomy" id="2840950"/>
    <lineage>
        <taxon>Bacteria</taxon>
        <taxon>Pseudomonadati</taxon>
        <taxon>Verrucomicrobiota</taxon>
        <taxon>Opitutia</taxon>
        <taxon>Opitutia incertae sedis</taxon>
        <taxon>Candidatus Spyradosoma</taxon>
    </lineage>
</organism>
<dbReference type="GO" id="GO:0005524">
    <property type="term" value="F:ATP binding"/>
    <property type="evidence" value="ECO:0007669"/>
    <property type="project" value="UniProtKB-KW"/>
</dbReference>
<evidence type="ECO:0000313" key="11">
    <source>
        <dbReference type="EMBL" id="HIV04597.1"/>
    </source>
</evidence>
<evidence type="ECO:0000256" key="3">
    <source>
        <dbReference type="ARBA" id="ARBA00022679"/>
    </source>
</evidence>
<dbReference type="PANTHER" id="PTHR32309:SF13">
    <property type="entry name" value="FERRIC ENTEROBACTIN TRANSPORT PROTEIN FEPE"/>
    <property type="match status" value="1"/>
</dbReference>
<keyword evidence="3 11" id="KW-0808">Transferase</keyword>
<proteinExistence type="inferred from homology"/>
<evidence type="ECO:0000313" key="12">
    <source>
        <dbReference type="Proteomes" id="UP000886812"/>
    </source>
</evidence>
<keyword evidence="4" id="KW-0547">Nucleotide-binding</keyword>
<dbReference type="InterPro" id="IPR050445">
    <property type="entry name" value="Bact_polysacc_biosynth/exp"/>
</dbReference>
<dbReference type="Gene3D" id="3.40.50.300">
    <property type="entry name" value="P-loop containing nucleotide triphosphate hydrolases"/>
    <property type="match status" value="1"/>
</dbReference>
<reference evidence="11" key="2">
    <citation type="journal article" date="2021" name="PeerJ">
        <title>Extensive microbial diversity within the chicken gut microbiome revealed by metagenomics and culture.</title>
        <authorList>
            <person name="Gilroy R."/>
            <person name="Ravi A."/>
            <person name="Getino M."/>
            <person name="Pursley I."/>
            <person name="Horton D.L."/>
            <person name="Alikhan N.F."/>
            <person name="Baker D."/>
            <person name="Gharbi K."/>
            <person name="Hall N."/>
            <person name="Watson M."/>
            <person name="Adriaenssens E.M."/>
            <person name="Foster-Nyarko E."/>
            <person name="Jarju S."/>
            <person name="Secka A."/>
            <person name="Antonio M."/>
            <person name="Oren A."/>
            <person name="Chaudhuri R.R."/>
            <person name="La Ragione R."/>
            <person name="Hildebrand F."/>
            <person name="Pallen M.J."/>
        </authorList>
    </citation>
    <scope>NUCLEOTIDE SEQUENCE</scope>
    <source>
        <strain evidence="11">10669</strain>
    </source>
</reference>
<evidence type="ECO:0000256" key="7">
    <source>
        <dbReference type="ARBA" id="ARBA00023137"/>
    </source>
</evidence>
<evidence type="ECO:0000256" key="4">
    <source>
        <dbReference type="ARBA" id="ARBA00022741"/>
    </source>
</evidence>
<reference evidence="11" key="1">
    <citation type="submission" date="2020-10" db="EMBL/GenBank/DDBJ databases">
        <authorList>
            <person name="Gilroy R."/>
        </authorList>
    </citation>
    <scope>NUCLEOTIDE SEQUENCE</scope>
    <source>
        <strain evidence="11">10669</strain>
    </source>
</reference>
<protein>
    <recommendedName>
        <fullName evidence="2">non-specific protein-tyrosine kinase</fullName>
        <ecNumber evidence="2">2.7.10.2</ecNumber>
    </recommendedName>
</protein>
<dbReference type="NCBIfam" id="TIGR01007">
    <property type="entry name" value="eps_fam"/>
    <property type="match status" value="1"/>
</dbReference>
<feature type="domain" description="AAA" evidence="10">
    <location>
        <begin position="132"/>
        <end position="266"/>
    </location>
</feature>
<keyword evidence="6" id="KW-0067">ATP-binding</keyword>
<dbReference type="EC" id="2.7.10.2" evidence="2"/>
<dbReference type="Proteomes" id="UP000886812">
    <property type="component" value="Unassembled WGS sequence"/>
</dbReference>
<name>A0A9D1NL92_9BACT</name>
<keyword evidence="7" id="KW-0829">Tyrosine-protein kinase</keyword>
<dbReference type="SUPFAM" id="SSF52540">
    <property type="entry name" value="P-loop containing nucleoside triphosphate hydrolases"/>
    <property type="match status" value="1"/>
</dbReference>
<dbReference type="AlphaFoldDB" id="A0A9D1NL92"/>
<evidence type="ECO:0000256" key="2">
    <source>
        <dbReference type="ARBA" id="ARBA00011903"/>
    </source>
</evidence>